<evidence type="ECO:0000313" key="1">
    <source>
        <dbReference type="EnsemblPlants" id="cds.novel_model_2426_5bd9a17a.2.5bd9b136"/>
    </source>
</evidence>
<dbReference type="Gramene" id="novel_model_2426_5bd9a17a.2.5bd9b136">
    <property type="protein sequence ID" value="cds.novel_model_2426_5bd9a17a.2.5bd9b136"/>
    <property type="gene ID" value="novel_gene_1298_5bd9a17a"/>
</dbReference>
<accession>A0A803QWZ4</accession>
<dbReference type="Gramene" id="novel_model_2425_5bd9a17a">
    <property type="protein sequence ID" value="cds.novel_model_2425_5bd9a17a"/>
    <property type="gene ID" value="novel_gene_1298_5bd9a17a"/>
</dbReference>
<organism evidence="1 2">
    <name type="scientific">Cannabis sativa</name>
    <name type="common">Hemp</name>
    <name type="synonym">Marijuana</name>
    <dbReference type="NCBI Taxonomy" id="3483"/>
    <lineage>
        <taxon>Eukaryota</taxon>
        <taxon>Viridiplantae</taxon>
        <taxon>Streptophyta</taxon>
        <taxon>Embryophyta</taxon>
        <taxon>Tracheophyta</taxon>
        <taxon>Spermatophyta</taxon>
        <taxon>Magnoliopsida</taxon>
        <taxon>eudicotyledons</taxon>
        <taxon>Gunneridae</taxon>
        <taxon>Pentapetalae</taxon>
        <taxon>rosids</taxon>
        <taxon>fabids</taxon>
        <taxon>Rosales</taxon>
        <taxon>Cannabaceae</taxon>
        <taxon>Cannabis</taxon>
    </lineage>
</organism>
<protein>
    <submittedName>
        <fullName evidence="1">Uncharacterized protein</fullName>
    </submittedName>
</protein>
<dbReference type="Gramene" id="novel_model_2427_5bd9a17a.1.5bd9b136">
    <property type="protein sequence ID" value="cds.novel_model_2427_5bd9a17a.1.5bd9b136"/>
    <property type="gene ID" value="novel_gene_1298_5bd9a17a"/>
</dbReference>
<dbReference type="EMBL" id="UZAU01000246">
    <property type="status" value="NOT_ANNOTATED_CDS"/>
    <property type="molecule type" value="Genomic_DNA"/>
</dbReference>
<accession>A0A803QWZ5</accession>
<dbReference type="Proteomes" id="UP000596661">
    <property type="component" value="Chromosome 3"/>
</dbReference>
<accession>A0A803QWZ6</accession>
<dbReference type="EnsemblPlants" id="novel_model_2426_5bd9a17a.2.5bd9b136">
    <property type="protein sequence ID" value="cds.novel_model_2426_5bd9a17a.2.5bd9b136"/>
    <property type="gene ID" value="novel_gene_1298_5bd9a17a"/>
</dbReference>
<dbReference type="AlphaFoldDB" id="A0A803QWZ5"/>
<dbReference type="EnsemblPlants" id="novel_model_2428_5bd9a17a.3.5bd9b136">
    <property type="protein sequence ID" value="cds.novel_model_2428_5bd9a17a.3.5bd9b136"/>
    <property type="gene ID" value="novel_gene_1298_5bd9a17a"/>
</dbReference>
<reference evidence="1 2" key="1">
    <citation type="submission" date="2018-11" db="EMBL/GenBank/DDBJ databases">
        <authorList>
            <person name="Grassa J C."/>
        </authorList>
    </citation>
    <scope>NUCLEOTIDE SEQUENCE [LARGE SCALE GENOMIC DNA]</scope>
</reference>
<dbReference type="EnsemblPlants" id="novel_model_2425_5bd9a17a">
    <property type="protein sequence ID" value="cds.novel_model_2425_5bd9a17a"/>
    <property type="gene ID" value="novel_gene_1298_5bd9a17a"/>
</dbReference>
<accession>A0A803QWZ7</accession>
<dbReference type="EnsemblPlants" id="novel_model_2427_5bd9a17a.1.5bd9b136">
    <property type="protein sequence ID" value="cds.novel_model_2427_5bd9a17a.1.5bd9b136"/>
    <property type="gene ID" value="novel_gene_1298_5bd9a17a"/>
</dbReference>
<reference evidence="1" key="2">
    <citation type="submission" date="2021-03" db="UniProtKB">
        <authorList>
            <consortium name="EnsemblPlants"/>
        </authorList>
    </citation>
    <scope>IDENTIFICATION</scope>
</reference>
<evidence type="ECO:0000313" key="2">
    <source>
        <dbReference type="Proteomes" id="UP000596661"/>
    </source>
</evidence>
<keyword evidence="2" id="KW-1185">Reference proteome</keyword>
<proteinExistence type="predicted"/>
<name>A0A803QWZ5_CANSA</name>
<dbReference type="Gramene" id="novel_model_2428_5bd9a17a.3.5bd9b136">
    <property type="protein sequence ID" value="cds.novel_model_2428_5bd9a17a.3.5bd9b136"/>
    <property type="gene ID" value="novel_gene_1298_5bd9a17a"/>
</dbReference>
<sequence length="60" mass="6742">MEIRSTECPICLGVFEDEANDVVECSHLHNRGGLGVDHIRNGQIVCSLCFENFSLNVFWS</sequence>